<keyword evidence="2" id="KW-1185">Reference proteome</keyword>
<evidence type="ECO:0000313" key="2">
    <source>
        <dbReference type="Proteomes" id="UP000050471"/>
    </source>
</evidence>
<reference evidence="1 2" key="1">
    <citation type="submission" date="2015-09" db="EMBL/GenBank/DDBJ databases">
        <title>Draft genome sequence of Aliiroseovarius crassostreae CV919-312TSm, the causative agent of Roseovarius Oyster Disease (formerly Juvenile Oyster Disease).</title>
        <authorList>
            <person name="Kessner L."/>
            <person name="Spinard E."/>
            <person name="Nelson D."/>
        </authorList>
    </citation>
    <scope>NUCLEOTIDE SEQUENCE [LARGE SCALE GENOMIC DNA]</scope>
    <source>
        <strain evidence="1 2">CV919-312</strain>
    </source>
</reference>
<comment type="caution">
    <text evidence="1">The sequence shown here is derived from an EMBL/GenBank/DDBJ whole genome shotgun (WGS) entry which is preliminary data.</text>
</comment>
<gene>
    <name evidence="1" type="ORF">AKJ29_13460</name>
</gene>
<sequence length="76" mass="9184">MKRHRQCHQFLRKLIVRCTNVFRRGVDFVLHCDNRLAGFSRSIAATIWNRLFQFFGESRKYQEPVKKPFNRIQNDG</sequence>
<dbReference type="EMBL" id="LKBA01000006">
    <property type="protein sequence ID" value="KPN63633.1"/>
    <property type="molecule type" value="Genomic_DNA"/>
</dbReference>
<proteinExistence type="predicted"/>
<dbReference type="STRING" id="154981.AKJ29_13460"/>
<evidence type="ECO:0000313" key="1">
    <source>
        <dbReference type="EMBL" id="KPN63633.1"/>
    </source>
</evidence>
<name>A0A0P7KNA6_9RHOB</name>
<accession>A0A0P7KNA6</accession>
<dbReference type="Proteomes" id="UP000050471">
    <property type="component" value="Unassembled WGS sequence"/>
</dbReference>
<organism evidence="1 2">
    <name type="scientific">Aliiroseovarius crassostreae</name>
    <dbReference type="NCBI Taxonomy" id="154981"/>
    <lineage>
        <taxon>Bacteria</taxon>
        <taxon>Pseudomonadati</taxon>
        <taxon>Pseudomonadota</taxon>
        <taxon>Alphaproteobacteria</taxon>
        <taxon>Rhodobacterales</taxon>
        <taxon>Paracoccaceae</taxon>
        <taxon>Aliiroseovarius</taxon>
    </lineage>
</organism>
<protein>
    <submittedName>
        <fullName evidence="1">Uncharacterized protein</fullName>
    </submittedName>
</protein>
<dbReference type="AlphaFoldDB" id="A0A0P7KNA6"/>